<protein>
    <submittedName>
        <fullName evidence="1">Uncharacterized protein</fullName>
    </submittedName>
</protein>
<dbReference type="EMBL" id="CM044705">
    <property type="protein sequence ID" value="KAI5663875.1"/>
    <property type="molecule type" value="Genomic_DNA"/>
</dbReference>
<accession>A0ACC0AUC3</accession>
<dbReference type="Proteomes" id="UP001060085">
    <property type="component" value="Linkage Group LG05"/>
</dbReference>
<reference evidence="2" key="1">
    <citation type="journal article" date="2023" name="Nat. Plants">
        <title>Single-cell RNA sequencing provides a high-resolution roadmap for understanding the multicellular compartmentation of specialized metabolism.</title>
        <authorList>
            <person name="Sun S."/>
            <person name="Shen X."/>
            <person name="Li Y."/>
            <person name="Li Y."/>
            <person name="Wang S."/>
            <person name="Li R."/>
            <person name="Zhang H."/>
            <person name="Shen G."/>
            <person name="Guo B."/>
            <person name="Wei J."/>
            <person name="Xu J."/>
            <person name="St-Pierre B."/>
            <person name="Chen S."/>
            <person name="Sun C."/>
        </authorList>
    </citation>
    <scope>NUCLEOTIDE SEQUENCE [LARGE SCALE GENOMIC DNA]</scope>
</reference>
<evidence type="ECO:0000313" key="1">
    <source>
        <dbReference type="EMBL" id="KAI5663875.1"/>
    </source>
</evidence>
<comment type="caution">
    <text evidence="1">The sequence shown here is derived from an EMBL/GenBank/DDBJ whole genome shotgun (WGS) entry which is preliminary data.</text>
</comment>
<evidence type="ECO:0000313" key="2">
    <source>
        <dbReference type="Proteomes" id="UP001060085"/>
    </source>
</evidence>
<name>A0ACC0AUC3_CATRO</name>
<keyword evidence="2" id="KW-1185">Reference proteome</keyword>
<proteinExistence type="predicted"/>
<gene>
    <name evidence="1" type="ORF">M9H77_23198</name>
</gene>
<sequence>MNKRLNPETPTPQVTPSPPMTMVSTPPTTLTLFSQLPYSSPTPMTSASSTLASSTSSMPASSSSGPPLCRQLLKNLQQIHTKEPLNLKKSKDPFVSHLRSLHELLKKITQNPNNGKKIARESSPSNKRKNPKHNKQAKAEVCLIDLSFKYKKSFDGARYMRARYRPLERNRPQHVTSL</sequence>
<organism evidence="1 2">
    <name type="scientific">Catharanthus roseus</name>
    <name type="common">Madagascar periwinkle</name>
    <name type="synonym">Vinca rosea</name>
    <dbReference type="NCBI Taxonomy" id="4058"/>
    <lineage>
        <taxon>Eukaryota</taxon>
        <taxon>Viridiplantae</taxon>
        <taxon>Streptophyta</taxon>
        <taxon>Embryophyta</taxon>
        <taxon>Tracheophyta</taxon>
        <taxon>Spermatophyta</taxon>
        <taxon>Magnoliopsida</taxon>
        <taxon>eudicotyledons</taxon>
        <taxon>Gunneridae</taxon>
        <taxon>Pentapetalae</taxon>
        <taxon>asterids</taxon>
        <taxon>lamiids</taxon>
        <taxon>Gentianales</taxon>
        <taxon>Apocynaceae</taxon>
        <taxon>Rauvolfioideae</taxon>
        <taxon>Vinceae</taxon>
        <taxon>Catharanthinae</taxon>
        <taxon>Catharanthus</taxon>
    </lineage>
</organism>